<feature type="region of interest" description="Disordered" evidence="1">
    <location>
        <begin position="1"/>
        <end position="23"/>
    </location>
</feature>
<comment type="caution">
    <text evidence="2">The sequence shown here is derived from an EMBL/GenBank/DDBJ whole genome shotgun (WGS) entry which is preliminary data.</text>
</comment>
<proteinExistence type="predicted"/>
<dbReference type="OrthoDB" id="2482849at2759"/>
<organism evidence="2 3">
    <name type="scientific">Gigaspora margarita</name>
    <dbReference type="NCBI Taxonomy" id="4874"/>
    <lineage>
        <taxon>Eukaryota</taxon>
        <taxon>Fungi</taxon>
        <taxon>Fungi incertae sedis</taxon>
        <taxon>Mucoromycota</taxon>
        <taxon>Glomeromycotina</taxon>
        <taxon>Glomeromycetes</taxon>
        <taxon>Diversisporales</taxon>
        <taxon>Gigasporaceae</taxon>
        <taxon>Gigaspora</taxon>
    </lineage>
</organism>
<dbReference type="Proteomes" id="UP000439903">
    <property type="component" value="Unassembled WGS sequence"/>
</dbReference>
<dbReference type="EMBL" id="WTPW01001054">
    <property type="protein sequence ID" value="KAF0459839.1"/>
    <property type="molecule type" value="Genomic_DNA"/>
</dbReference>
<sequence length="75" mass="8450">MADEYTADEYTNNEYTVDENTDDGNAVDKCTVDKNAIDDETNCENEITKANTIGALSNEEIYDFSSLKVGYMFRT</sequence>
<gene>
    <name evidence="2" type="ORF">F8M41_000697</name>
</gene>
<reference evidence="2 3" key="1">
    <citation type="journal article" date="2019" name="Environ. Microbiol.">
        <title>At the nexus of three kingdoms: the genome of the mycorrhizal fungus Gigaspora margarita provides insights into plant, endobacterial and fungal interactions.</title>
        <authorList>
            <person name="Venice F."/>
            <person name="Ghignone S."/>
            <person name="Salvioli di Fossalunga A."/>
            <person name="Amselem J."/>
            <person name="Novero M."/>
            <person name="Xianan X."/>
            <person name="Sedzielewska Toro K."/>
            <person name="Morin E."/>
            <person name="Lipzen A."/>
            <person name="Grigoriev I.V."/>
            <person name="Henrissat B."/>
            <person name="Martin F.M."/>
            <person name="Bonfante P."/>
        </authorList>
    </citation>
    <scope>NUCLEOTIDE SEQUENCE [LARGE SCALE GENOMIC DNA]</scope>
    <source>
        <strain evidence="2 3">BEG34</strain>
    </source>
</reference>
<name>A0A8H3XG83_GIGMA</name>
<evidence type="ECO:0000313" key="2">
    <source>
        <dbReference type="EMBL" id="KAF0459839.1"/>
    </source>
</evidence>
<evidence type="ECO:0000256" key="1">
    <source>
        <dbReference type="SAM" id="MobiDB-lite"/>
    </source>
</evidence>
<evidence type="ECO:0000313" key="3">
    <source>
        <dbReference type="Proteomes" id="UP000439903"/>
    </source>
</evidence>
<accession>A0A8H3XG83</accession>
<dbReference type="AlphaFoldDB" id="A0A8H3XG83"/>
<keyword evidence="3" id="KW-1185">Reference proteome</keyword>
<protein>
    <submittedName>
        <fullName evidence="2">Uncharacterized protein</fullName>
    </submittedName>
</protein>